<accession>A0A9W9ZNW4</accession>
<evidence type="ECO:0000313" key="2">
    <source>
        <dbReference type="EMBL" id="KAJ7385041.1"/>
    </source>
</evidence>
<dbReference type="Proteomes" id="UP001163046">
    <property type="component" value="Unassembled WGS sequence"/>
</dbReference>
<keyword evidence="1" id="KW-0472">Membrane</keyword>
<organism evidence="2 3">
    <name type="scientific">Desmophyllum pertusum</name>
    <dbReference type="NCBI Taxonomy" id="174260"/>
    <lineage>
        <taxon>Eukaryota</taxon>
        <taxon>Metazoa</taxon>
        <taxon>Cnidaria</taxon>
        <taxon>Anthozoa</taxon>
        <taxon>Hexacorallia</taxon>
        <taxon>Scleractinia</taxon>
        <taxon>Caryophylliina</taxon>
        <taxon>Caryophylliidae</taxon>
        <taxon>Desmophyllum</taxon>
    </lineage>
</organism>
<feature type="transmembrane region" description="Helical" evidence="1">
    <location>
        <begin position="208"/>
        <end position="226"/>
    </location>
</feature>
<feature type="transmembrane region" description="Helical" evidence="1">
    <location>
        <begin position="100"/>
        <end position="123"/>
    </location>
</feature>
<keyword evidence="3" id="KW-1185">Reference proteome</keyword>
<sequence length="235" mass="26129">MDLFQTGKDIVLVYEKDAPVLDEIQPITDQSTEGGVGAGHWNAQESQDFDNFTVSVDVTRPTQGRIGVPNRSQIKPVDACKHLSDVVGSIEALAGLFQPFIVLLAFFSVANLVTHVGAIVTLVKDFRSSSHWWTFVRTCIWLLLSLRLLWSAAGITKTLSHVSQHLNYLWSVGQLHGDKEEWQRFFKLVESFQLGTKTYGFPLTLKQAASIATFINFALIIVLSIMKPSVHISGE</sequence>
<comment type="caution">
    <text evidence="2">The sequence shown here is derived from an EMBL/GenBank/DDBJ whole genome shotgun (WGS) entry which is preliminary data.</text>
</comment>
<protein>
    <submittedName>
        <fullName evidence="2">Uncharacterized protein</fullName>
    </submittedName>
</protein>
<name>A0A9W9ZNW4_9CNID</name>
<dbReference type="AlphaFoldDB" id="A0A9W9ZNW4"/>
<dbReference type="OrthoDB" id="5987910at2759"/>
<reference evidence="2" key="1">
    <citation type="submission" date="2023-01" db="EMBL/GenBank/DDBJ databases">
        <title>Genome assembly of the deep-sea coral Lophelia pertusa.</title>
        <authorList>
            <person name="Herrera S."/>
            <person name="Cordes E."/>
        </authorList>
    </citation>
    <scope>NUCLEOTIDE SEQUENCE</scope>
    <source>
        <strain evidence="2">USNM1676648</strain>
        <tissue evidence="2">Polyp</tissue>
    </source>
</reference>
<evidence type="ECO:0000313" key="3">
    <source>
        <dbReference type="Proteomes" id="UP001163046"/>
    </source>
</evidence>
<gene>
    <name evidence="2" type="ORF">OS493_018735</name>
</gene>
<evidence type="ECO:0000256" key="1">
    <source>
        <dbReference type="SAM" id="Phobius"/>
    </source>
</evidence>
<keyword evidence="1" id="KW-0812">Transmembrane</keyword>
<proteinExistence type="predicted"/>
<keyword evidence="1" id="KW-1133">Transmembrane helix</keyword>
<feature type="transmembrane region" description="Helical" evidence="1">
    <location>
        <begin position="135"/>
        <end position="153"/>
    </location>
</feature>
<dbReference type="EMBL" id="MU825883">
    <property type="protein sequence ID" value="KAJ7385041.1"/>
    <property type="molecule type" value="Genomic_DNA"/>
</dbReference>